<proteinExistence type="predicted"/>
<gene>
    <name evidence="2" type="ORF">Sango_2072300</name>
</gene>
<dbReference type="AlphaFoldDB" id="A0AAE1WB44"/>
<keyword evidence="3" id="KW-1185">Reference proteome</keyword>
<feature type="compositionally biased region" description="Acidic residues" evidence="1">
    <location>
        <begin position="32"/>
        <end position="45"/>
    </location>
</feature>
<feature type="region of interest" description="Disordered" evidence="1">
    <location>
        <begin position="287"/>
        <end position="320"/>
    </location>
</feature>
<dbReference type="EMBL" id="JACGWL010000012">
    <property type="protein sequence ID" value="KAK4390090.1"/>
    <property type="molecule type" value="Genomic_DNA"/>
</dbReference>
<evidence type="ECO:0000313" key="2">
    <source>
        <dbReference type="EMBL" id="KAK4390090.1"/>
    </source>
</evidence>
<reference evidence="2" key="1">
    <citation type="submission" date="2020-06" db="EMBL/GenBank/DDBJ databases">
        <authorList>
            <person name="Li T."/>
            <person name="Hu X."/>
            <person name="Zhang T."/>
            <person name="Song X."/>
            <person name="Zhang H."/>
            <person name="Dai N."/>
            <person name="Sheng W."/>
            <person name="Hou X."/>
            <person name="Wei L."/>
        </authorList>
    </citation>
    <scope>NUCLEOTIDE SEQUENCE</scope>
    <source>
        <strain evidence="2">K16</strain>
        <tissue evidence="2">Leaf</tissue>
    </source>
</reference>
<dbReference type="Proteomes" id="UP001289374">
    <property type="component" value="Unassembled WGS sequence"/>
</dbReference>
<feature type="compositionally biased region" description="Low complexity" evidence="1">
    <location>
        <begin position="289"/>
        <end position="300"/>
    </location>
</feature>
<evidence type="ECO:0000256" key="1">
    <source>
        <dbReference type="SAM" id="MobiDB-lite"/>
    </source>
</evidence>
<reference evidence="2" key="2">
    <citation type="journal article" date="2024" name="Plant">
        <title>Genomic evolution and insights into agronomic trait innovations of Sesamum species.</title>
        <authorList>
            <person name="Miao H."/>
            <person name="Wang L."/>
            <person name="Qu L."/>
            <person name="Liu H."/>
            <person name="Sun Y."/>
            <person name="Le M."/>
            <person name="Wang Q."/>
            <person name="Wei S."/>
            <person name="Zheng Y."/>
            <person name="Lin W."/>
            <person name="Duan Y."/>
            <person name="Cao H."/>
            <person name="Xiong S."/>
            <person name="Wang X."/>
            <person name="Wei L."/>
            <person name="Li C."/>
            <person name="Ma Q."/>
            <person name="Ju M."/>
            <person name="Zhao R."/>
            <person name="Li G."/>
            <person name="Mu C."/>
            <person name="Tian Q."/>
            <person name="Mei H."/>
            <person name="Zhang T."/>
            <person name="Gao T."/>
            <person name="Zhang H."/>
        </authorList>
    </citation>
    <scope>NUCLEOTIDE SEQUENCE</scope>
    <source>
        <strain evidence="2">K16</strain>
    </source>
</reference>
<feature type="compositionally biased region" description="Basic and acidic residues" evidence="1">
    <location>
        <begin position="226"/>
        <end position="239"/>
    </location>
</feature>
<dbReference type="PANTHER" id="PTHR33116:SF78">
    <property type="entry name" value="OS12G0587133 PROTEIN"/>
    <property type="match status" value="1"/>
</dbReference>
<evidence type="ECO:0000313" key="3">
    <source>
        <dbReference type="Proteomes" id="UP001289374"/>
    </source>
</evidence>
<feature type="region of interest" description="Disordered" evidence="1">
    <location>
        <begin position="1"/>
        <end position="46"/>
    </location>
</feature>
<name>A0AAE1WB44_9LAMI</name>
<accession>A0AAE1WB44</accession>
<sequence length="620" mass="69044">MNSISPTSPSTQNPNPNPNTSAILDVSRSWEDADSEDDSTEDEEIPSQFSFQQFLGLAEKVIDHGDVESFTILESLRVKWEARFGKAQKATTDETIEGLNMLVKQQGAPDSIDHVEYMAPKSDLGPTALLRVALDVLSIKMQSQRHARDWTSLVCVMLDISSKLTKHIVIMLPKEYGGDVPYRVDIEYEWVLLKCRTCNSLGHQTSQCPTTKPSTKPPIVVFVPRQKVENEGSKADRGRIRASTAPSDSVREQQVPPNTVGDGRGKEVVIYNMFEVLMDNGDGAECFMKSPKQSSPQGSQVRADYASTESQDPMAEGGDQRTRIFFRKVASRRASKRIFQINDDDGQTPTTPREIIGEVVGFYRRLLGGEPSTWFFNLLYLRSWANHTVTVEEAQRLLRPVAKEDIKFAIFDITEEKSLGPDGYSSSFYKAAWPVIGEEVTKAIMEFFSTGCLLRQLNVTLLALIPKVKEQSISLFKRGLEMFASLVGLHVSPTKSHLILSKSAQHNRDMVLGVLGFQEHHLPALYLGFPLISSRLSLSGCKPLLSKIGSRIRGWGGLQLSFAARFQLIKGIVTPYGLTRFIVCSCEASGFGQSMIGRDPVVGVSFFNYFRCYTHGSFIK</sequence>
<feature type="compositionally biased region" description="Low complexity" evidence="1">
    <location>
        <begin position="1"/>
        <end position="21"/>
    </location>
</feature>
<protein>
    <submittedName>
        <fullName evidence="2">Uncharacterized protein</fullName>
    </submittedName>
</protein>
<dbReference type="PANTHER" id="PTHR33116">
    <property type="entry name" value="REVERSE TRANSCRIPTASE ZINC-BINDING DOMAIN-CONTAINING PROTEIN-RELATED-RELATED"/>
    <property type="match status" value="1"/>
</dbReference>
<feature type="region of interest" description="Disordered" evidence="1">
    <location>
        <begin position="226"/>
        <end position="263"/>
    </location>
</feature>
<organism evidence="2 3">
    <name type="scientific">Sesamum angolense</name>
    <dbReference type="NCBI Taxonomy" id="2727404"/>
    <lineage>
        <taxon>Eukaryota</taxon>
        <taxon>Viridiplantae</taxon>
        <taxon>Streptophyta</taxon>
        <taxon>Embryophyta</taxon>
        <taxon>Tracheophyta</taxon>
        <taxon>Spermatophyta</taxon>
        <taxon>Magnoliopsida</taxon>
        <taxon>eudicotyledons</taxon>
        <taxon>Gunneridae</taxon>
        <taxon>Pentapetalae</taxon>
        <taxon>asterids</taxon>
        <taxon>lamiids</taxon>
        <taxon>Lamiales</taxon>
        <taxon>Pedaliaceae</taxon>
        <taxon>Sesamum</taxon>
    </lineage>
</organism>
<comment type="caution">
    <text evidence="2">The sequence shown here is derived from an EMBL/GenBank/DDBJ whole genome shotgun (WGS) entry which is preliminary data.</text>
</comment>